<dbReference type="Pfam" id="PF00582">
    <property type="entry name" value="Usp"/>
    <property type="match status" value="1"/>
</dbReference>
<protein>
    <recommendedName>
        <fullName evidence="2">UspA domain-containing protein</fullName>
    </recommendedName>
</protein>
<dbReference type="InterPro" id="IPR006016">
    <property type="entry name" value="UspA"/>
</dbReference>
<dbReference type="EMBL" id="LNZG01000032">
    <property type="protein sequence ID" value="ODA89839.1"/>
    <property type="molecule type" value="Genomic_DNA"/>
</dbReference>
<organism evidence="3 4">
    <name type="scientific">Leifsonia xyli subsp. xyli</name>
    <dbReference type="NCBI Taxonomy" id="59736"/>
    <lineage>
        <taxon>Bacteria</taxon>
        <taxon>Bacillati</taxon>
        <taxon>Actinomycetota</taxon>
        <taxon>Actinomycetes</taxon>
        <taxon>Micrococcales</taxon>
        <taxon>Microbacteriaceae</taxon>
        <taxon>Leifsonia</taxon>
    </lineage>
</organism>
<evidence type="ECO:0000313" key="4">
    <source>
        <dbReference type="Proteomes" id="UP000094426"/>
    </source>
</evidence>
<dbReference type="RefSeq" id="WP_011186901.1">
    <property type="nucleotide sequence ID" value="NZ_LNZG01000032.1"/>
</dbReference>
<dbReference type="SUPFAM" id="SSF52402">
    <property type="entry name" value="Adenine nucleotide alpha hydrolases-like"/>
    <property type="match status" value="1"/>
</dbReference>
<feature type="domain" description="UspA" evidence="2">
    <location>
        <begin position="8"/>
        <end position="139"/>
    </location>
</feature>
<name>A0A1E2SJA5_LEIXY</name>
<dbReference type="Gene3D" id="3.40.50.620">
    <property type="entry name" value="HUPs"/>
    <property type="match status" value="1"/>
</dbReference>
<evidence type="ECO:0000313" key="3">
    <source>
        <dbReference type="EMBL" id="ODA89839.1"/>
    </source>
</evidence>
<accession>A0A1E2SJA5</accession>
<dbReference type="InterPro" id="IPR006015">
    <property type="entry name" value="Universal_stress_UspA"/>
</dbReference>
<dbReference type="InterPro" id="IPR014729">
    <property type="entry name" value="Rossmann-like_a/b/a_fold"/>
</dbReference>
<proteinExistence type="inferred from homology"/>
<dbReference type="PRINTS" id="PR01438">
    <property type="entry name" value="UNVRSLSTRESS"/>
</dbReference>
<evidence type="ECO:0000259" key="2">
    <source>
        <dbReference type="Pfam" id="PF00582"/>
    </source>
</evidence>
<sequence>MNERLETRILVGMDGSPASIAALRWAGRLSTVLDIPVHAVPLWSYAPWGEYVTVAIDTPETDAETARREAIAAVFGDDPPARFRSEVIPGAVAATLVKLSRTSDLFVLGSRGHGGFVGLLLGSVSAVCAAHSACPVMIMHEGDEAP</sequence>
<dbReference type="OrthoDB" id="6174426at2"/>
<dbReference type="PANTHER" id="PTHR46553:SF3">
    <property type="entry name" value="ADENINE NUCLEOTIDE ALPHA HYDROLASES-LIKE SUPERFAMILY PROTEIN"/>
    <property type="match status" value="1"/>
</dbReference>
<evidence type="ECO:0000256" key="1">
    <source>
        <dbReference type="ARBA" id="ARBA00008791"/>
    </source>
</evidence>
<dbReference type="OMA" id="VEAWACW"/>
<gene>
    <name evidence="3" type="ORF">ATY41_12195</name>
</gene>
<dbReference type="Proteomes" id="UP000094426">
    <property type="component" value="Unassembled WGS sequence"/>
</dbReference>
<dbReference type="AlphaFoldDB" id="A0A1E2SJA5"/>
<comment type="caution">
    <text evidence="3">The sequence shown here is derived from an EMBL/GenBank/DDBJ whole genome shotgun (WGS) entry which is preliminary data.</text>
</comment>
<reference evidence="3 4" key="1">
    <citation type="submission" date="2015-11" db="EMBL/GenBank/DDBJ databases">
        <authorList>
            <person name="Zhang Y."/>
            <person name="Guo Z."/>
        </authorList>
    </citation>
    <scope>NUCLEOTIDE SEQUENCE [LARGE SCALE GENOMIC DNA]</scope>
    <source>
        <strain evidence="4">gdw1</strain>
    </source>
</reference>
<dbReference type="PANTHER" id="PTHR46553">
    <property type="entry name" value="ADENINE NUCLEOTIDE ALPHA HYDROLASES-LIKE SUPERFAMILY PROTEIN"/>
    <property type="match status" value="1"/>
</dbReference>
<comment type="similarity">
    <text evidence="1">Belongs to the universal stress protein A family.</text>
</comment>